<dbReference type="GO" id="GO:0046872">
    <property type="term" value="F:metal ion binding"/>
    <property type="evidence" value="ECO:0007669"/>
    <property type="project" value="UniProtKB-KW"/>
</dbReference>
<dbReference type="GO" id="GO:0016491">
    <property type="term" value="F:oxidoreductase activity"/>
    <property type="evidence" value="ECO:0007669"/>
    <property type="project" value="UniProtKB-KW"/>
</dbReference>
<dbReference type="EMBL" id="CP054706">
    <property type="protein sequence ID" value="QQK78877.1"/>
    <property type="molecule type" value="Genomic_DNA"/>
</dbReference>
<gene>
    <name evidence="4" type="ORF">HUG20_02470</name>
</gene>
<evidence type="ECO:0000256" key="3">
    <source>
        <dbReference type="ARBA" id="ARBA00023027"/>
    </source>
</evidence>
<dbReference type="Pfam" id="PF04166">
    <property type="entry name" value="PdxA"/>
    <property type="match status" value="1"/>
</dbReference>
<evidence type="ECO:0000256" key="1">
    <source>
        <dbReference type="ARBA" id="ARBA00022723"/>
    </source>
</evidence>
<protein>
    <submittedName>
        <fullName evidence="4">4-hydroxythreonine-4-phosphate dehydrogenase PdxA</fullName>
    </submittedName>
</protein>
<name>A0A7T6Z8M0_9BACI</name>
<dbReference type="SUPFAM" id="SSF53659">
    <property type="entry name" value="Isocitrate/Isopropylmalate dehydrogenase-like"/>
    <property type="match status" value="1"/>
</dbReference>
<reference evidence="4 5" key="1">
    <citation type="submission" date="2020-06" db="EMBL/GenBank/DDBJ databases">
        <title>Genomic analysis of Salicibibacter sp. NKC21-4.</title>
        <authorList>
            <person name="Oh Y.J."/>
        </authorList>
    </citation>
    <scope>NUCLEOTIDE SEQUENCE [LARGE SCALE GENOMIC DNA]</scope>
    <source>
        <strain evidence="4 5">NKC21-4</strain>
    </source>
</reference>
<dbReference type="AlphaFoldDB" id="A0A7T6Z8M0"/>
<dbReference type="GO" id="GO:0051287">
    <property type="term" value="F:NAD binding"/>
    <property type="evidence" value="ECO:0007669"/>
    <property type="project" value="InterPro"/>
</dbReference>
<evidence type="ECO:0000256" key="2">
    <source>
        <dbReference type="ARBA" id="ARBA00023002"/>
    </source>
</evidence>
<dbReference type="RefSeq" id="WP_200087671.1">
    <property type="nucleotide sequence ID" value="NZ_CP054706.1"/>
</dbReference>
<keyword evidence="2" id="KW-0560">Oxidoreductase</keyword>
<keyword evidence="1" id="KW-0479">Metal-binding</keyword>
<proteinExistence type="predicted"/>
<dbReference type="InterPro" id="IPR005255">
    <property type="entry name" value="PdxA_fam"/>
</dbReference>
<dbReference type="PANTHER" id="PTHR30004">
    <property type="entry name" value="4-HYDROXYTHREONINE-4-PHOSPHATE DEHYDROGENASE"/>
    <property type="match status" value="1"/>
</dbReference>
<keyword evidence="3" id="KW-0520">NAD</keyword>
<dbReference type="PANTHER" id="PTHR30004:SF3">
    <property type="entry name" value="4-HYDROXYTHREONINE-4-PHOSPHATE DEHYDROGENASE 2-RELATED"/>
    <property type="match status" value="1"/>
</dbReference>
<dbReference type="Gene3D" id="3.40.718.10">
    <property type="entry name" value="Isopropylmalate Dehydrogenase"/>
    <property type="match status" value="1"/>
</dbReference>
<sequence length="335" mass="36716">MDKQTIALTLGDSSGIGPELVVKALNDKEVRDSANWIIVGDEDVFNKGMNIAGKTLNYNKISSIEEFDSQREDLWLIDLNNMNKNDYNIGELSAASGKQSGEALKYAMDIALDNYADAVVYGPLNKNALHKGGFNFHDDLHFFADLLNCKEGFGEVNVMDDLWVTRVTSHIPLREVRENISKDRVKRTIEFANGILKQADIDNPKLAVAALNPHAGDNGLLGDEESEIISPAIEKAQEEGINVAGPYPSDTILNERKKLDYDCMIAMYHDQAQIGMKLLGFNRGVTISGGLPVILTTPAHGTAFDIAGKNKADAGAMIHAMRKAQNLITRKATKK</sequence>
<dbReference type="KEGG" id="scib:HUG20_02470"/>
<keyword evidence="5" id="KW-1185">Reference proteome</keyword>
<evidence type="ECO:0000313" key="4">
    <source>
        <dbReference type="EMBL" id="QQK78877.1"/>
    </source>
</evidence>
<organism evidence="4 5">
    <name type="scientific">Salicibibacter cibi</name>
    <dbReference type="NCBI Taxonomy" id="2743001"/>
    <lineage>
        <taxon>Bacteria</taxon>
        <taxon>Bacillati</taxon>
        <taxon>Bacillota</taxon>
        <taxon>Bacilli</taxon>
        <taxon>Bacillales</taxon>
        <taxon>Bacillaceae</taxon>
        <taxon>Salicibibacter</taxon>
    </lineage>
</organism>
<accession>A0A7T6Z8M0</accession>
<dbReference type="Proteomes" id="UP000595349">
    <property type="component" value="Chromosome"/>
</dbReference>
<evidence type="ECO:0000313" key="5">
    <source>
        <dbReference type="Proteomes" id="UP000595349"/>
    </source>
</evidence>